<dbReference type="RefSeq" id="WP_138322760.1">
    <property type="nucleotide sequence ID" value="NZ_CP040463.1"/>
</dbReference>
<accession>A0ABX5V710</accession>
<name>A0ABX5V710_9BACT</name>
<feature type="domain" description="NrS-1 polymerase-like helicase" evidence="1">
    <location>
        <begin position="215"/>
        <end position="328"/>
    </location>
</feature>
<evidence type="ECO:0000313" key="3">
    <source>
        <dbReference type="Proteomes" id="UP000306825"/>
    </source>
</evidence>
<evidence type="ECO:0000313" key="2">
    <source>
        <dbReference type="EMBL" id="QCT93769.1"/>
    </source>
</evidence>
<dbReference type="Pfam" id="PF19263">
    <property type="entry name" value="DUF5906"/>
    <property type="match status" value="1"/>
</dbReference>
<protein>
    <recommendedName>
        <fullName evidence="1">NrS-1 polymerase-like helicase domain-containing protein</fullName>
    </recommendedName>
</protein>
<dbReference type="EMBL" id="CP040463">
    <property type="protein sequence ID" value="QCT93769.1"/>
    <property type="molecule type" value="Genomic_DNA"/>
</dbReference>
<dbReference type="InterPro" id="IPR045455">
    <property type="entry name" value="NrS-1_pol-like_helicase"/>
</dbReference>
<organism evidence="2 3">
    <name type="scientific">Caminibacter mediatlanticus TB-2</name>
    <dbReference type="NCBI Taxonomy" id="391592"/>
    <lineage>
        <taxon>Bacteria</taxon>
        <taxon>Pseudomonadati</taxon>
        <taxon>Campylobacterota</taxon>
        <taxon>Epsilonproteobacteria</taxon>
        <taxon>Nautiliales</taxon>
        <taxon>Nautiliaceae</taxon>
        <taxon>Caminibacter</taxon>
    </lineage>
</organism>
<dbReference type="InterPro" id="IPR027417">
    <property type="entry name" value="P-loop_NTPase"/>
</dbReference>
<evidence type="ECO:0000259" key="1">
    <source>
        <dbReference type="Pfam" id="PF19263"/>
    </source>
</evidence>
<sequence length="490" mass="57188">MNFNDIVNQVTNEIISKTDENIDNNEAKNNENNENVTQIKPQIDLEVIDIDKRGNYLNWENNWLISDKEILQELNKKGYTLFIDEKGNLSYLDLENKPVKVEKPNIKFSSELGKSVSFFKQNEESIKPYDLISIIGKEFNTRVNKVFIKRNGKYLLNLFRPTKYMNITSYSNEPTTILKLIKHLVNYDDEKYNYFLNWLAYFFQTFQKPQTAIVLKGLQGAGKGILFDLIISKLFGEEQVSTIDDKALNSNFLLSLFANKLFIVFEETGQGEVKSNKKIKNLIKQIITNKTITLEEKNKVRKKVNLYGACLFFTNEGKFLEIEPNDRRFSVFLTGDPLHWESINFLGFGSYNKLKEAILSELDDFAGYLYTYPVNPNIANKPLETPEKQAVINATSTRYREFYEAIKRKDIEFFTPLLELDDINANVLYKELQENFKKGIIKRSELVKVFNYMYDSNLTSHQLKKELAVIDPYFYENVKTIKGNKYIILF</sequence>
<gene>
    <name evidence="2" type="ORF">FE773_00820</name>
</gene>
<dbReference type="Proteomes" id="UP000306825">
    <property type="component" value="Chromosome"/>
</dbReference>
<dbReference type="SUPFAM" id="SSF52540">
    <property type="entry name" value="P-loop containing nucleoside triphosphate hydrolases"/>
    <property type="match status" value="1"/>
</dbReference>
<keyword evidence="3" id="KW-1185">Reference proteome</keyword>
<proteinExistence type="predicted"/>
<reference evidence="2 3" key="1">
    <citation type="submission" date="2019-05" db="EMBL/GenBank/DDBJ databases">
        <title>A comparative analysis of the Nautiliaceae.</title>
        <authorList>
            <person name="Grosche A."/>
            <person name="Smedile F."/>
            <person name="Vetriani C."/>
        </authorList>
    </citation>
    <scope>NUCLEOTIDE SEQUENCE [LARGE SCALE GENOMIC DNA]</scope>
    <source>
        <strain evidence="2 3">TB-2</strain>
    </source>
</reference>
<dbReference type="Gene3D" id="3.40.50.300">
    <property type="entry name" value="P-loop containing nucleotide triphosphate hydrolases"/>
    <property type="match status" value="1"/>
</dbReference>